<dbReference type="STRING" id="351675.SAMN05421680_1537"/>
<protein>
    <submittedName>
        <fullName evidence="1">Abi family protein</fullName>
    </submittedName>
    <submittedName>
        <fullName evidence="2">Abortive infection bacteriophage resistance protein</fullName>
    </submittedName>
</protein>
<evidence type="ECO:0000313" key="1">
    <source>
        <dbReference type="EMBL" id="PHM35872.1"/>
    </source>
</evidence>
<accession>A0A1I3YHA7</accession>
<name>A0A1I3YHA7_9GAMM</name>
<evidence type="ECO:0000313" key="2">
    <source>
        <dbReference type="EMBL" id="SFK30671.1"/>
    </source>
</evidence>
<dbReference type="Proteomes" id="UP000224607">
    <property type="component" value="Unassembled WGS sequence"/>
</dbReference>
<dbReference type="Proteomes" id="UP000198919">
    <property type="component" value="Unassembled WGS sequence"/>
</dbReference>
<dbReference type="InterPro" id="IPR017034">
    <property type="entry name" value="Abi_system_AbiD/AbiF"/>
</dbReference>
<dbReference type="OrthoDB" id="5363652at2"/>
<evidence type="ECO:0000313" key="3">
    <source>
        <dbReference type="Proteomes" id="UP000198919"/>
    </source>
</evidence>
<dbReference type="InterPro" id="IPR011664">
    <property type="entry name" value="Abi_system_AbiD/AbiF-like"/>
</dbReference>
<keyword evidence="4" id="KW-1185">Reference proteome</keyword>
<dbReference type="EMBL" id="FORG01000053">
    <property type="protein sequence ID" value="SFK30671.1"/>
    <property type="molecule type" value="Genomic_DNA"/>
</dbReference>
<proteinExistence type="predicted"/>
<dbReference type="RefSeq" id="WP_092514795.1">
    <property type="nucleotide sequence ID" value="NZ_CAWNQB010000028.1"/>
</dbReference>
<dbReference type="Pfam" id="PF07751">
    <property type="entry name" value="Abi_2"/>
    <property type="match status" value="1"/>
</dbReference>
<organism evidence="2 3">
    <name type="scientific">Xenorhabdus mauleonii</name>
    <dbReference type="NCBI Taxonomy" id="351675"/>
    <lineage>
        <taxon>Bacteria</taxon>
        <taxon>Pseudomonadati</taxon>
        <taxon>Pseudomonadota</taxon>
        <taxon>Gammaproteobacteria</taxon>
        <taxon>Enterobacterales</taxon>
        <taxon>Morganellaceae</taxon>
        <taxon>Xenorhabdus</taxon>
    </lineage>
</organism>
<gene>
    <name evidence="2" type="ORF">SAMN05421680_1537</name>
    <name evidence="1" type="ORF">Xmau_04441</name>
</gene>
<reference evidence="2" key="2">
    <citation type="submission" date="2016-10" db="EMBL/GenBank/DDBJ databases">
        <authorList>
            <person name="de Groot N.N."/>
        </authorList>
    </citation>
    <scope>NUCLEOTIDE SEQUENCE [LARGE SCALE GENOMIC DNA]</scope>
    <source>
        <strain evidence="2">DSM 17908</strain>
    </source>
</reference>
<dbReference type="PIRSF" id="PIRSF034934">
    <property type="entry name" value="AbiF_AbiD"/>
    <property type="match status" value="1"/>
</dbReference>
<dbReference type="AlphaFoldDB" id="A0A1I3YHA7"/>
<dbReference type="EMBL" id="NITY01000034">
    <property type="protein sequence ID" value="PHM35872.1"/>
    <property type="molecule type" value="Genomic_DNA"/>
</dbReference>
<reference evidence="3" key="1">
    <citation type="submission" date="2016-10" db="EMBL/GenBank/DDBJ databases">
        <authorList>
            <person name="Varghese N."/>
            <person name="Submissions S."/>
        </authorList>
    </citation>
    <scope>NUCLEOTIDE SEQUENCE [LARGE SCALE GENOMIC DNA]</scope>
    <source>
        <strain evidence="3">DSM 17908</strain>
    </source>
</reference>
<sequence length="321" mass="38353">MTTTTQKKIYQKRPEDISFLINKLRKRGLIIKEQKAAEHALTFIGYYRLRGYFYPFYLMDEQRIPQPIEPKHFVEGTTLEDVLQLYEFDRKLRLIILEQIQKVEIALRTCLSEHMCGKYGAHWFMNLSVLSNDYHYENFFGQINEAKETFIEHYKQKYHTPKYPPSWMITETLSFGSWSKIYKSLLQVDQKAIARKFNVKSYEVMASWFHTLSHIRNLCAHHNRIWNRSFRAFPPKKGRELEQHIINPTTLYSRLAILKYLSAQVSYYNGLKTQLTELMKEKPCCVNWETMGFIDNWEHSSLWQSNTDFCEKETSSDRIHG</sequence>
<evidence type="ECO:0000313" key="4">
    <source>
        <dbReference type="Proteomes" id="UP000224607"/>
    </source>
</evidence>
<reference evidence="1 4" key="3">
    <citation type="journal article" date="2017" name="Nat. Microbiol.">
        <title>Natural product diversity associated with the nematode symbionts Photorhabdus and Xenorhabdus.</title>
        <authorList>
            <person name="Tobias N.J."/>
            <person name="Wolff H."/>
            <person name="Djahanschiri B."/>
            <person name="Grundmann F."/>
            <person name="Kronenwerth M."/>
            <person name="Shi Y.M."/>
            <person name="Simonyi S."/>
            <person name="Grun P."/>
            <person name="Shapiro-Ilan D."/>
            <person name="Pidot S.J."/>
            <person name="Stinear T.P."/>
            <person name="Ebersberger I."/>
            <person name="Bode H.B."/>
        </authorList>
    </citation>
    <scope>NUCLEOTIDE SEQUENCE [LARGE SCALE GENOMIC DNA]</scope>
    <source>
        <strain evidence="1 4">DSM 17908</strain>
    </source>
</reference>